<feature type="compositionally biased region" description="Basic residues" evidence="1">
    <location>
        <begin position="37"/>
        <end position="54"/>
    </location>
</feature>
<reference evidence="2" key="1">
    <citation type="submission" date="2021-05" db="EMBL/GenBank/DDBJ databases">
        <authorList>
            <person name="Alioto T."/>
            <person name="Alioto T."/>
            <person name="Gomez Garrido J."/>
        </authorList>
    </citation>
    <scope>NUCLEOTIDE SEQUENCE</scope>
</reference>
<accession>A0A8D8ZLZ2</accession>
<evidence type="ECO:0000313" key="2">
    <source>
        <dbReference type="EMBL" id="CAG6748387.1"/>
    </source>
</evidence>
<feature type="region of interest" description="Disordered" evidence="1">
    <location>
        <begin position="37"/>
        <end position="62"/>
    </location>
</feature>
<name>A0A8D8ZLZ2_9HEMI</name>
<evidence type="ECO:0000256" key="1">
    <source>
        <dbReference type="SAM" id="MobiDB-lite"/>
    </source>
</evidence>
<organism evidence="2">
    <name type="scientific">Cacopsylla melanoneura</name>
    <dbReference type="NCBI Taxonomy" id="428564"/>
    <lineage>
        <taxon>Eukaryota</taxon>
        <taxon>Metazoa</taxon>
        <taxon>Ecdysozoa</taxon>
        <taxon>Arthropoda</taxon>
        <taxon>Hexapoda</taxon>
        <taxon>Insecta</taxon>
        <taxon>Pterygota</taxon>
        <taxon>Neoptera</taxon>
        <taxon>Paraneoptera</taxon>
        <taxon>Hemiptera</taxon>
        <taxon>Sternorrhyncha</taxon>
        <taxon>Psylloidea</taxon>
        <taxon>Psyllidae</taxon>
        <taxon>Psyllinae</taxon>
        <taxon>Cacopsylla</taxon>
    </lineage>
</organism>
<dbReference type="EMBL" id="HBUF01518861">
    <property type="protein sequence ID" value="CAG6748387.1"/>
    <property type="molecule type" value="Transcribed_RNA"/>
</dbReference>
<dbReference type="AlphaFoldDB" id="A0A8D8ZLZ2"/>
<sequence>MRHCVWCKHSSIQMRRGRCVLQDGNQDKTRLYLILKKRKPTSTRRKRKRRRQRRNCKEENTERFTKKELRRNNERFRKTCTEHVFLTRLCAMGKVVKLHGIIELLNYMYC</sequence>
<protein>
    <submittedName>
        <fullName evidence="2">Uncharacterized protein</fullName>
    </submittedName>
</protein>
<proteinExistence type="predicted"/>